<protein>
    <submittedName>
        <fullName evidence="4">Uncharacterized protein</fullName>
    </submittedName>
</protein>
<dbReference type="PROSITE" id="PS50977">
    <property type="entry name" value="HTH_TETR_2"/>
    <property type="match status" value="1"/>
</dbReference>
<proteinExistence type="predicted"/>
<evidence type="ECO:0000256" key="1">
    <source>
        <dbReference type="ARBA" id="ARBA00023015"/>
    </source>
</evidence>
<comment type="caution">
    <text evidence="4">The sequence shown here is derived from an EMBL/GenBank/DDBJ whole genome shotgun (WGS) entry which is preliminary data.</text>
</comment>
<keyword evidence="2" id="KW-0238">DNA-binding</keyword>
<evidence type="ECO:0000256" key="3">
    <source>
        <dbReference type="ARBA" id="ARBA00023163"/>
    </source>
</evidence>
<dbReference type="GO" id="GO:0003700">
    <property type="term" value="F:DNA-binding transcription factor activity"/>
    <property type="evidence" value="ECO:0007669"/>
    <property type="project" value="TreeGrafter"/>
</dbReference>
<dbReference type="Proteomes" id="UP000193484">
    <property type="component" value="Unassembled WGS sequence"/>
</dbReference>
<dbReference type="STRING" id="1793.AWC04_07310"/>
<dbReference type="Gene3D" id="1.10.357.10">
    <property type="entry name" value="Tetracycline Repressor, domain 2"/>
    <property type="match status" value="1"/>
</dbReference>
<dbReference type="InterPro" id="IPR001647">
    <property type="entry name" value="HTH_TetR"/>
</dbReference>
<dbReference type="PRINTS" id="PR00455">
    <property type="entry name" value="HTHTETR"/>
</dbReference>
<keyword evidence="1" id="KW-0805">Transcription regulation</keyword>
<dbReference type="InterPro" id="IPR050109">
    <property type="entry name" value="HTH-type_TetR-like_transc_reg"/>
</dbReference>
<dbReference type="GO" id="GO:0000976">
    <property type="term" value="F:transcription cis-regulatory region binding"/>
    <property type="evidence" value="ECO:0007669"/>
    <property type="project" value="TreeGrafter"/>
</dbReference>
<evidence type="ECO:0000313" key="5">
    <source>
        <dbReference type="Proteomes" id="UP000193484"/>
    </source>
</evidence>
<keyword evidence="3" id="KW-0804">Transcription</keyword>
<evidence type="ECO:0000256" key="2">
    <source>
        <dbReference type="ARBA" id="ARBA00023125"/>
    </source>
</evidence>
<reference evidence="4 5" key="1">
    <citation type="submission" date="2016-01" db="EMBL/GenBank/DDBJ databases">
        <title>The new phylogeny of the genus Mycobacterium.</title>
        <authorList>
            <person name="Tarcisio F."/>
            <person name="Conor M."/>
            <person name="Antonella G."/>
            <person name="Elisabetta G."/>
            <person name="Giulia F.S."/>
            <person name="Sara T."/>
            <person name="Anna F."/>
            <person name="Clotilde B."/>
            <person name="Roberto B."/>
            <person name="Veronica D.S."/>
            <person name="Fabio R."/>
            <person name="Monica P."/>
            <person name="Olivier J."/>
            <person name="Enrico T."/>
            <person name="Nicola S."/>
        </authorList>
    </citation>
    <scope>NUCLEOTIDE SEQUENCE [LARGE SCALE GENOMIC DNA]</scope>
    <source>
        <strain evidence="4 5">DSM 44179</strain>
    </source>
</reference>
<dbReference type="AlphaFoldDB" id="A0A1X1RG68"/>
<keyword evidence="5" id="KW-1185">Reference proteome</keyword>
<dbReference type="PANTHER" id="PTHR30055">
    <property type="entry name" value="HTH-TYPE TRANSCRIPTIONAL REGULATOR RUTR"/>
    <property type="match status" value="1"/>
</dbReference>
<evidence type="ECO:0000313" key="4">
    <source>
        <dbReference type="EMBL" id="ORV05081.1"/>
    </source>
</evidence>
<dbReference type="EMBL" id="LQOJ01000027">
    <property type="protein sequence ID" value="ORV05081.1"/>
    <property type="molecule type" value="Genomic_DNA"/>
</dbReference>
<dbReference type="SUPFAM" id="SSF46689">
    <property type="entry name" value="Homeodomain-like"/>
    <property type="match status" value="1"/>
</dbReference>
<dbReference type="RefSeq" id="WP_085094631.1">
    <property type="nucleotide sequence ID" value="NZ_AP022603.1"/>
</dbReference>
<organism evidence="4 5">
    <name type="scientific">Mycolicibacterium fallax</name>
    <name type="common">Mycobacterium fallax</name>
    <dbReference type="NCBI Taxonomy" id="1793"/>
    <lineage>
        <taxon>Bacteria</taxon>
        <taxon>Bacillati</taxon>
        <taxon>Actinomycetota</taxon>
        <taxon>Actinomycetes</taxon>
        <taxon>Mycobacteriales</taxon>
        <taxon>Mycobacteriaceae</taxon>
        <taxon>Mycolicibacterium</taxon>
    </lineage>
</organism>
<dbReference type="InterPro" id="IPR009057">
    <property type="entry name" value="Homeodomain-like_sf"/>
</dbReference>
<dbReference type="OrthoDB" id="4143918at2"/>
<accession>A0A1X1RG68</accession>
<sequence>MDTGLPHTQSRLSKRLRTRAKLIDAAVKLVADHGYDNVTVEQIAGVVDVSPRTVANHFPSKDRLLLALAEEFSTTIDVEFARVPAVVPPLRALFDAHIRALELARSGAAGIEIARLLLIFQTINEVPRLRAQTLAHYLTRTSVGLAERLGVDAADRQVRLLAALWSGIVQYAWGDLRAAQVGFGTAETLDLLTARLTDVYTGMLQIAAAGD</sequence>
<dbReference type="PANTHER" id="PTHR30055:SF234">
    <property type="entry name" value="HTH-TYPE TRANSCRIPTIONAL REGULATOR BETI"/>
    <property type="match status" value="1"/>
</dbReference>
<gene>
    <name evidence="4" type="ORF">AWC04_07310</name>
</gene>
<name>A0A1X1RG68_MYCFA</name>
<dbReference type="Pfam" id="PF00440">
    <property type="entry name" value="TetR_N"/>
    <property type="match status" value="1"/>
</dbReference>